<dbReference type="InterPro" id="IPR001460">
    <property type="entry name" value="PCN-bd_Tpept"/>
</dbReference>
<gene>
    <name evidence="20" type="ORF">COX33_00535</name>
</gene>
<keyword evidence="4" id="KW-1003">Cell membrane</keyword>
<evidence type="ECO:0000256" key="4">
    <source>
        <dbReference type="ARBA" id="ARBA00022475"/>
    </source>
</evidence>
<organism evidence="20 21">
    <name type="scientific">Candidatus Nealsonbacteria bacterium CG23_combo_of_CG06-09_8_20_14_all_36_125</name>
    <dbReference type="NCBI Taxonomy" id="1974719"/>
    <lineage>
        <taxon>Bacteria</taxon>
        <taxon>Candidatus Nealsoniibacteriota</taxon>
    </lineage>
</organism>
<feature type="domain" description="Glycosyl transferase family 51" evidence="19">
    <location>
        <begin position="75"/>
        <end position="247"/>
    </location>
</feature>
<comment type="similarity">
    <text evidence="2">In the C-terminal section; belongs to the transpeptidase family.</text>
</comment>
<evidence type="ECO:0000256" key="5">
    <source>
        <dbReference type="ARBA" id="ARBA00022645"/>
    </source>
</evidence>
<comment type="subcellular location">
    <subcellularLocation>
        <location evidence="1">Cell membrane</location>
    </subcellularLocation>
</comment>
<evidence type="ECO:0000256" key="6">
    <source>
        <dbReference type="ARBA" id="ARBA00022670"/>
    </source>
</evidence>
<feature type="transmembrane region" description="Helical" evidence="17">
    <location>
        <begin position="21"/>
        <end position="45"/>
    </location>
</feature>
<evidence type="ECO:0000313" key="21">
    <source>
        <dbReference type="Proteomes" id="UP000237258"/>
    </source>
</evidence>
<evidence type="ECO:0000256" key="17">
    <source>
        <dbReference type="SAM" id="Phobius"/>
    </source>
</evidence>
<evidence type="ECO:0000256" key="14">
    <source>
        <dbReference type="ARBA" id="ARBA00023316"/>
    </source>
</evidence>
<keyword evidence="8" id="KW-0808">Transferase</keyword>
<dbReference type="GO" id="GO:0008360">
    <property type="term" value="P:regulation of cell shape"/>
    <property type="evidence" value="ECO:0007669"/>
    <property type="project" value="UniProtKB-KW"/>
</dbReference>
<dbReference type="GO" id="GO:0005886">
    <property type="term" value="C:plasma membrane"/>
    <property type="evidence" value="ECO:0007669"/>
    <property type="project" value="UniProtKB-SubCell"/>
</dbReference>
<protein>
    <submittedName>
        <fullName evidence="20">Uncharacterized protein</fullName>
    </submittedName>
</protein>
<dbReference type="Gene3D" id="1.10.3810.10">
    <property type="entry name" value="Biosynthetic peptidoglycan transglycosylase-like"/>
    <property type="match status" value="1"/>
</dbReference>
<keyword evidence="11" id="KW-0573">Peptidoglycan synthesis</keyword>
<accession>A0A2G9Z1V1</accession>
<evidence type="ECO:0000256" key="8">
    <source>
        <dbReference type="ARBA" id="ARBA00022679"/>
    </source>
</evidence>
<proteinExistence type="inferred from homology"/>
<reference evidence="20 21" key="1">
    <citation type="submission" date="2017-09" db="EMBL/GenBank/DDBJ databases">
        <title>Depth-based differentiation of microbial function through sediment-hosted aquifers and enrichment of novel symbionts in the deep terrestrial subsurface.</title>
        <authorList>
            <person name="Probst A.J."/>
            <person name="Ladd B."/>
            <person name="Jarett J.K."/>
            <person name="Geller-Mcgrath D.E."/>
            <person name="Sieber C.M."/>
            <person name="Emerson J.B."/>
            <person name="Anantharaman K."/>
            <person name="Thomas B.C."/>
            <person name="Malmstrom R."/>
            <person name="Stieglmeier M."/>
            <person name="Klingl A."/>
            <person name="Woyke T."/>
            <person name="Ryan C.M."/>
            <person name="Banfield J.F."/>
        </authorList>
    </citation>
    <scope>NUCLEOTIDE SEQUENCE [LARGE SCALE GENOMIC DNA]</scope>
    <source>
        <strain evidence="20">CG23_combo_of_CG06-09_8_20_14_all_36_125</strain>
    </source>
</reference>
<dbReference type="Pfam" id="PF00905">
    <property type="entry name" value="Transpeptidase"/>
    <property type="match status" value="1"/>
</dbReference>
<dbReference type="GO" id="GO:0009002">
    <property type="term" value="F:serine-type D-Ala-D-Ala carboxypeptidase activity"/>
    <property type="evidence" value="ECO:0007669"/>
    <property type="project" value="UniProtKB-EC"/>
</dbReference>
<dbReference type="InterPro" id="IPR001264">
    <property type="entry name" value="Glyco_trans_51"/>
</dbReference>
<dbReference type="GO" id="GO:0009252">
    <property type="term" value="P:peptidoglycan biosynthetic process"/>
    <property type="evidence" value="ECO:0007669"/>
    <property type="project" value="UniProtKB-KW"/>
</dbReference>
<dbReference type="GO" id="GO:0008658">
    <property type="term" value="F:penicillin binding"/>
    <property type="evidence" value="ECO:0007669"/>
    <property type="project" value="InterPro"/>
</dbReference>
<comment type="catalytic activity">
    <reaction evidence="15">
        <text>Preferential cleavage: (Ac)2-L-Lys-D-Ala-|-D-Ala. Also transpeptidation of peptidyl-alanyl moieties that are N-acyl substituents of D-alanine.</text>
        <dbReference type="EC" id="3.4.16.4"/>
    </reaction>
</comment>
<keyword evidence="7" id="KW-0328">Glycosyltransferase</keyword>
<evidence type="ECO:0000259" key="19">
    <source>
        <dbReference type="Pfam" id="PF00912"/>
    </source>
</evidence>
<keyword evidence="6" id="KW-0645">Protease</keyword>
<dbReference type="EMBL" id="PCRR01000013">
    <property type="protein sequence ID" value="PIP24691.1"/>
    <property type="molecule type" value="Genomic_DNA"/>
</dbReference>
<keyword evidence="10" id="KW-0133">Cell shape</keyword>
<dbReference type="Proteomes" id="UP000237258">
    <property type="component" value="Unassembled WGS sequence"/>
</dbReference>
<evidence type="ECO:0000259" key="18">
    <source>
        <dbReference type="Pfam" id="PF00905"/>
    </source>
</evidence>
<keyword evidence="9" id="KW-0378">Hydrolase</keyword>
<keyword evidence="12 17" id="KW-0472">Membrane</keyword>
<evidence type="ECO:0000256" key="16">
    <source>
        <dbReference type="ARBA" id="ARBA00049902"/>
    </source>
</evidence>
<evidence type="ECO:0000256" key="11">
    <source>
        <dbReference type="ARBA" id="ARBA00022984"/>
    </source>
</evidence>
<keyword evidence="13" id="KW-0511">Multifunctional enzyme</keyword>
<dbReference type="GO" id="GO:0008955">
    <property type="term" value="F:peptidoglycan glycosyltransferase activity"/>
    <property type="evidence" value="ECO:0007669"/>
    <property type="project" value="UniProtKB-EC"/>
</dbReference>
<dbReference type="GO" id="GO:0006508">
    <property type="term" value="P:proteolysis"/>
    <property type="evidence" value="ECO:0007669"/>
    <property type="project" value="UniProtKB-KW"/>
</dbReference>
<dbReference type="InterPro" id="IPR012338">
    <property type="entry name" value="Beta-lactam/transpept-like"/>
</dbReference>
<dbReference type="GO" id="GO:0030288">
    <property type="term" value="C:outer membrane-bounded periplasmic space"/>
    <property type="evidence" value="ECO:0007669"/>
    <property type="project" value="TreeGrafter"/>
</dbReference>
<dbReference type="AlphaFoldDB" id="A0A2G9Z1V1"/>
<dbReference type="FunFam" id="1.10.3810.10:FF:000001">
    <property type="entry name" value="Penicillin-binding protein 1A"/>
    <property type="match status" value="1"/>
</dbReference>
<evidence type="ECO:0000256" key="3">
    <source>
        <dbReference type="ARBA" id="ARBA00007739"/>
    </source>
</evidence>
<dbReference type="SUPFAM" id="SSF56601">
    <property type="entry name" value="beta-lactamase/transpeptidase-like"/>
    <property type="match status" value="1"/>
</dbReference>
<dbReference type="PANTHER" id="PTHR32282">
    <property type="entry name" value="BINDING PROTEIN TRANSPEPTIDASE, PUTATIVE-RELATED"/>
    <property type="match status" value="1"/>
</dbReference>
<dbReference type="InterPro" id="IPR023346">
    <property type="entry name" value="Lysozyme-like_dom_sf"/>
</dbReference>
<name>A0A2G9Z1V1_9BACT</name>
<comment type="caution">
    <text evidence="20">The sequence shown here is derived from an EMBL/GenBank/DDBJ whole genome shotgun (WGS) entry which is preliminary data.</text>
</comment>
<evidence type="ECO:0000256" key="7">
    <source>
        <dbReference type="ARBA" id="ARBA00022676"/>
    </source>
</evidence>
<sequence length="671" mass="75893">MTERKYYRKIYQRGKKSRVFLILKIFVFCFLFFAFCSLFLFIYYAKDLPRPEKFIEKQFIQSTKIFDRSGQILLYELYGEEKRTLVPLGEVPEYLKQAVILAEDANFYHHFGVDFKGIARAVLINLRIREPVYGGSTIPQQLIRSAFFTTEKTAERKTREIILALELDRRYSKDQILEWYLNQVPFGQNCYGVEAASQTYFKKPVSQISLAEAATLAALIQAPSRLSPYGPNKEELLARKDYILDKMVKAGYLKKEEGETAEKEEIKFAEILQPIKAPYFTLWVKNALEEKYGEDFLEEKGWRVYTSLDWELQEIAEEVVREGTERNKIYNAYNAGLVAIDPKTGQILAMTVGTGNYYEKAIPEGCLSGKTCLFDPKFNVVVGTRESPGRQPGSAFKPFIYATAFKKGYSDIAQVLDAFTNFGLWGGKEYTPQNYDGLFRGWVSLRQGLSQSLNVPSIKVLYLAGSETKVENLGINNFLGLEGILLQGLKESIKTAEDLGITTLNKPISSYGPAIVLGGGEVNLLEMTSAYGVFANNGLRVPPVAILKIEDPKGNIIYENKKTPERVLPSEVANLINSILSDNEARTPMFGPRSHLYFENYQVAAKTGTTDNFRDCWTIGYTPPLSVGVWVGNNNNTPMIKRQPAATVAGPIFHNFMERALLSFPNFENQK</sequence>
<evidence type="ECO:0000313" key="20">
    <source>
        <dbReference type="EMBL" id="PIP24691.1"/>
    </source>
</evidence>
<keyword evidence="5" id="KW-0121">Carboxypeptidase</keyword>
<keyword evidence="17" id="KW-0812">Transmembrane</keyword>
<dbReference type="Pfam" id="PF00912">
    <property type="entry name" value="Transgly"/>
    <property type="match status" value="1"/>
</dbReference>
<keyword evidence="17" id="KW-1133">Transmembrane helix</keyword>
<dbReference type="SUPFAM" id="SSF53955">
    <property type="entry name" value="Lysozyme-like"/>
    <property type="match status" value="1"/>
</dbReference>
<dbReference type="Gene3D" id="3.40.710.10">
    <property type="entry name" value="DD-peptidase/beta-lactamase superfamily"/>
    <property type="match status" value="1"/>
</dbReference>
<evidence type="ECO:0000256" key="12">
    <source>
        <dbReference type="ARBA" id="ARBA00023136"/>
    </source>
</evidence>
<evidence type="ECO:0000256" key="10">
    <source>
        <dbReference type="ARBA" id="ARBA00022960"/>
    </source>
</evidence>
<comment type="catalytic activity">
    <reaction evidence="16">
        <text>[GlcNAc-(1-&gt;4)-Mur2Ac(oyl-L-Ala-gamma-D-Glu-L-Lys-D-Ala-D-Ala)](n)-di-trans,octa-cis-undecaprenyl diphosphate + beta-D-GlcNAc-(1-&gt;4)-Mur2Ac(oyl-L-Ala-gamma-D-Glu-L-Lys-D-Ala-D-Ala)-di-trans,octa-cis-undecaprenyl diphosphate = [GlcNAc-(1-&gt;4)-Mur2Ac(oyl-L-Ala-gamma-D-Glu-L-Lys-D-Ala-D-Ala)](n+1)-di-trans,octa-cis-undecaprenyl diphosphate + di-trans,octa-cis-undecaprenyl diphosphate + H(+)</text>
        <dbReference type="Rhea" id="RHEA:23708"/>
        <dbReference type="Rhea" id="RHEA-COMP:9602"/>
        <dbReference type="Rhea" id="RHEA-COMP:9603"/>
        <dbReference type="ChEBI" id="CHEBI:15378"/>
        <dbReference type="ChEBI" id="CHEBI:58405"/>
        <dbReference type="ChEBI" id="CHEBI:60033"/>
        <dbReference type="ChEBI" id="CHEBI:78435"/>
        <dbReference type="EC" id="2.4.99.28"/>
    </reaction>
</comment>
<evidence type="ECO:0000256" key="1">
    <source>
        <dbReference type="ARBA" id="ARBA00004236"/>
    </source>
</evidence>
<dbReference type="InterPro" id="IPR036950">
    <property type="entry name" value="PBP_transglycosylase"/>
</dbReference>
<dbReference type="PANTHER" id="PTHR32282:SF11">
    <property type="entry name" value="PENICILLIN-BINDING PROTEIN 1B"/>
    <property type="match status" value="1"/>
</dbReference>
<evidence type="ECO:0000256" key="13">
    <source>
        <dbReference type="ARBA" id="ARBA00023268"/>
    </source>
</evidence>
<evidence type="ECO:0000256" key="2">
    <source>
        <dbReference type="ARBA" id="ARBA00007090"/>
    </source>
</evidence>
<dbReference type="InterPro" id="IPR050396">
    <property type="entry name" value="Glycosyltr_51/Transpeptidase"/>
</dbReference>
<keyword evidence="14" id="KW-0961">Cell wall biogenesis/degradation</keyword>
<evidence type="ECO:0000256" key="9">
    <source>
        <dbReference type="ARBA" id="ARBA00022801"/>
    </source>
</evidence>
<feature type="domain" description="Penicillin-binding protein transpeptidase" evidence="18">
    <location>
        <begin position="337"/>
        <end position="658"/>
    </location>
</feature>
<evidence type="ECO:0000256" key="15">
    <source>
        <dbReference type="ARBA" id="ARBA00034000"/>
    </source>
</evidence>
<comment type="similarity">
    <text evidence="3">In the N-terminal section; belongs to the glycosyltransferase 51 family.</text>
</comment>
<dbReference type="GO" id="GO:0071555">
    <property type="term" value="P:cell wall organization"/>
    <property type="evidence" value="ECO:0007669"/>
    <property type="project" value="UniProtKB-KW"/>
</dbReference>